<proteinExistence type="predicted"/>
<name>A0ABW6ICP6_9CYAN</name>
<keyword evidence="2" id="KW-1185">Reference proteome</keyword>
<sequence length="256" mass="29289">MQQYPGLRVTPLGENAPKLATRAAEIIETGAVLAGTDLKEGNEPFYTFQIDLPKRIRLNQMPLEVTVRDYAGEVIDIAASDHRAAFGLGGLRPYVKEWCKTTAWMILLTDWEPERDASLYEPAFEEILKHIAAACDKKPSLKASLRVAIVLTKCERGELWPCRLDPEEDLFKVRLPKTYALLKQLQRRLSGRLKFFACSSFGVLDDRYDPRPNRKFDSDNPEAKAYLQQKQVWRPYGLFSPIYWLSTGKTLYDESL</sequence>
<evidence type="ECO:0000313" key="1">
    <source>
        <dbReference type="EMBL" id="MFE4105950.1"/>
    </source>
</evidence>
<accession>A0ABW6ICP6</accession>
<gene>
    <name evidence="1" type="ORF">ACFVKH_06665</name>
</gene>
<reference evidence="1 2" key="1">
    <citation type="submission" date="2024-10" db="EMBL/GenBank/DDBJ databases">
        <authorList>
            <person name="Ratan Roy A."/>
            <person name="Morales Sandoval P.H."/>
            <person name="De Los Santos Villalobos S."/>
            <person name="Chakraborty S."/>
            <person name="Mukherjee J."/>
        </authorList>
    </citation>
    <scope>NUCLEOTIDE SEQUENCE [LARGE SCALE GENOMIC DNA]</scope>
    <source>
        <strain evidence="1 2">S1</strain>
    </source>
</reference>
<protein>
    <submittedName>
        <fullName evidence="1">Uncharacterized protein</fullName>
    </submittedName>
</protein>
<comment type="caution">
    <text evidence="1">The sequence shown here is derived from an EMBL/GenBank/DDBJ whole genome shotgun (WGS) entry which is preliminary data.</text>
</comment>
<organism evidence="1 2">
    <name type="scientific">Almyronema epifaneia S1</name>
    <dbReference type="NCBI Taxonomy" id="2991925"/>
    <lineage>
        <taxon>Bacteria</taxon>
        <taxon>Bacillati</taxon>
        <taxon>Cyanobacteriota</taxon>
        <taxon>Cyanophyceae</taxon>
        <taxon>Nodosilineales</taxon>
        <taxon>Nodosilineaceae</taxon>
        <taxon>Almyronema</taxon>
        <taxon>Almyronema epifaneia</taxon>
    </lineage>
</organism>
<dbReference type="EMBL" id="JBHZOL010000044">
    <property type="protein sequence ID" value="MFE4105950.1"/>
    <property type="molecule type" value="Genomic_DNA"/>
</dbReference>
<evidence type="ECO:0000313" key="2">
    <source>
        <dbReference type="Proteomes" id="UP001600165"/>
    </source>
</evidence>
<dbReference type="RefSeq" id="WP_377963233.1">
    <property type="nucleotide sequence ID" value="NZ_JBHZOL010000044.1"/>
</dbReference>
<dbReference type="Proteomes" id="UP001600165">
    <property type="component" value="Unassembled WGS sequence"/>
</dbReference>